<keyword evidence="4" id="KW-1185">Reference proteome</keyword>
<dbReference type="CDD" id="cd16936">
    <property type="entry name" value="HATPase_RsbW-like"/>
    <property type="match status" value="1"/>
</dbReference>
<dbReference type="InterPro" id="IPR050267">
    <property type="entry name" value="Anti-sigma-factor_SerPK"/>
</dbReference>
<dbReference type="EMBL" id="CP017269">
    <property type="protein sequence ID" value="AOT70452.1"/>
    <property type="molecule type" value="Genomic_DNA"/>
</dbReference>
<reference evidence="3 4" key="1">
    <citation type="submission" date="2016-09" db="EMBL/GenBank/DDBJ databases">
        <title>Genomic analysis reveals versatility of anaerobic energy metabolism of Geosporobacter ferrireducens IRF9 of phylum Firmicutes.</title>
        <authorList>
            <person name="Kim S.-J."/>
        </authorList>
    </citation>
    <scope>NUCLEOTIDE SEQUENCE [LARGE SCALE GENOMIC DNA]</scope>
    <source>
        <strain evidence="3 4">IRF9</strain>
    </source>
</reference>
<dbReference type="STRING" id="1424294.Gferi_13215"/>
<dbReference type="Gene3D" id="3.30.565.10">
    <property type="entry name" value="Histidine kinase-like ATPase, C-terminal domain"/>
    <property type="match status" value="1"/>
</dbReference>
<evidence type="ECO:0000259" key="2">
    <source>
        <dbReference type="Pfam" id="PF13581"/>
    </source>
</evidence>
<keyword evidence="3" id="KW-0808">Transferase</keyword>
<dbReference type="AlphaFoldDB" id="A0A1D8GHU3"/>
<organism evidence="3 4">
    <name type="scientific">Geosporobacter ferrireducens</name>
    <dbReference type="NCBI Taxonomy" id="1424294"/>
    <lineage>
        <taxon>Bacteria</taxon>
        <taxon>Bacillati</taxon>
        <taxon>Bacillota</taxon>
        <taxon>Clostridia</taxon>
        <taxon>Peptostreptococcales</taxon>
        <taxon>Thermotaleaceae</taxon>
        <taxon>Geosporobacter</taxon>
    </lineage>
</organism>
<dbReference type="InterPro" id="IPR036890">
    <property type="entry name" value="HATPase_C_sf"/>
</dbReference>
<evidence type="ECO:0000313" key="3">
    <source>
        <dbReference type="EMBL" id="AOT70452.1"/>
    </source>
</evidence>
<dbReference type="Pfam" id="PF13581">
    <property type="entry name" value="HATPase_c_2"/>
    <property type="match status" value="1"/>
</dbReference>
<protein>
    <submittedName>
        <fullName evidence="3">Histidine kinase</fullName>
    </submittedName>
</protein>
<dbReference type="GO" id="GO:0004674">
    <property type="term" value="F:protein serine/threonine kinase activity"/>
    <property type="evidence" value="ECO:0007669"/>
    <property type="project" value="UniProtKB-KW"/>
</dbReference>
<sequence length="150" mass="16421">MSNIKIIEKVEDQMGDSLSISLPNKPEYVSVVRLTTSAIASRIGFNVEEIEDIKVAVAEACTNAITHSNCSQNENFNILFAVDEQKIVIEVQDQGTGFYCEAVEEPDLTSPKEGGLGIFIIKSLMDEVEVESNIGKGTTIKMTKYLGDDI</sequence>
<dbReference type="RefSeq" id="WP_069977199.1">
    <property type="nucleotide sequence ID" value="NZ_CP017269.1"/>
</dbReference>
<feature type="domain" description="Histidine kinase/HSP90-like ATPase" evidence="2">
    <location>
        <begin position="22"/>
        <end position="144"/>
    </location>
</feature>
<gene>
    <name evidence="3" type="ORF">Gferi_13215</name>
</gene>
<keyword evidence="1" id="KW-0723">Serine/threonine-protein kinase</keyword>
<accession>A0A1D8GHU3</accession>
<dbReference type="Proteomes" id="UP000095743">
    <property type="component" value="Chromosome"/>
</dbReference>
<evidence type="ECO:0000256" key="1">
    <source>
        <dbReference type="ARBA" id="ARBA00022527"/>
    </source>
</evidence>
<dbReference type="SUPFAM" id="SSF55874">
    <property type="entry name" value="ATPase domain of HSP90 chaperone/DNA topoisomerase II/histidine kinase"/>
    <property type="match status" value="1"/>
</dbReference>
<dbReference type="PANTHER" id="PTHR35526">
    <property type="entry name" value="ANTI-SIGMA-F FACTOR RSBW-RELATED"/>
    <property type="match status" value="1"/>
</dbReference>
<proteinExistence type="predicted"/>
<evidence type="ECO:0000313" key="4">
    <source>
        <dbReference type="Proteomes" id="UP000095743"/>
    </source>
</evidence>
<dbReference type="KEGG" id="gfe:Gferi_13215"/>
<keyword evidence="3" id="KW-0418">Kinase</keyword>
<dbReference type="OrthoDB" id="9798941at2"/>
<dbReference type="PANTHER" id="PTHR35526:SF3">
    <property type="entry name" value="ANTI-SIGMA-F FACTOR RSBW"/>
    <property type="match status" value="1"/>
</dbReference>
<dbReference type="InterPro" id="IPR003594">
    <property type="entry name" value="HATPase_dom"/>
</dbReference>
<name>A0A1D8GHU3_9FIRM</name>